<evidence type="ECO:0000313" key="4">
    <source>
        <dbReference type="EMBL" id="AJD47172.1"/>
    </source>
</evidence>
<sequence>MSRITRVAPLIATVVAAVLLLNGCVVARSGPEIKVHEAVQNRVAAGMEYLQLGKPVEARQHLSRAVDLDDNSALAHNAMALLYKYEGDREREEYHYRKALRADSSYAPARNNYGILLYQKGDYRGAVREFERVANDPGYSGRGPAFENLGRSYLALGERDKAIENFNRSLRLVSDPRASLLELAGIYMDEGRPRVAGRYHDQYASVANPQTAQGLWLGIRIAAANGDYDKQSSYELALRELYPNSSELEAWRTWRSAAASGSAG</sequence>
<evidence type="ECO:0000256" key="2">
    <source>
        <dbReference type="ARBA" id="ARBA00022803"/>
    </source>
</evidence>
<evidence type="ECO:0000256" key="1">
    <source>
        <dbReference type="ARBA" id="ARBA00022737"/>
    </source>
</evidence>
<name>A0A0B4XLA7_9GAMM</name>
<organism evidence="4 5">
    <name type="scientific">Isoalcanivorax pacificus W11-5</name>
    <dbReference type="NCBI Taxonomy" id="391936"/>
    <lineage>
        <taxon>Bacteria</taxon>
        <taxon>Pseudomonadati</taxon>
        <taxon>Pseudomonadota</taxon>
        <taxon>Gammaproteobacteria</taxon>
        <taxon>Oceanospirillales</taxon>
        <taxon>Alcanivoracaceae</taxon>
        <taxon>Isoalcanivorax</taxon>
    </lineage>
</organism>
<dbReference type="EMBL" id="CP004387">
    <property type="protein sequence ID" value="AJD47172.1"/>
    <property type="molecule type" value="Genomic_DNA"/>
</dbReference>
<reference evidence="4 5" key="1">
    <citation type="journal article" date="2012" name="J. Bacteriol.">
        <title>Genome sequence of an alkane-degrading bacterium, Alcanivorax pacificus type strain W11-5, isolated from deep sea sediment.</title>
        <authorList>
            <person name="Lai Q."/>
            <person name="Shao Z."/>
        </authorList>
    </citation>
    <scope>NUCLEOTIDE SEQUENCE [LARGE SCALE GENOMIC DNA]</scope>
    <source>
        <strain evidence="4 5">W11-5</strain>
    </source>
</reference>
<accession>A0A0B4XLA7</accession>
<dbReference type="InterPro" id="IPR019734">
    <property type="entry name" value="TPR_rpt"/>
</dbReference>
<dbReference type="PANTHER" id="PTHR45586">
    <property type="entry name" value="TPR REPEAT-CONTAINING PROTEIN PA4667"/>
    <property type="match status" value="1"/>
</dbReference>
<dbReference type="SMART" id="SM00028">
    <property type="entry name" value="TPR"/>
    <property type="match status" value="4"/>
</dbReference>
<dbReference type="RefSeq" id="WP_008738162.1">
    <property type="nucleotide sequence ID" value="NZ_CP004387.1"/>
</dbReference>
<dbReference type="InterPro" id="IPR013360">
    <property type="entry name" value="Pilus_4_PilW"/>
</dbReference>
<protein>
    <submittedName>
        <fullName evidence="4">Type IV pili biogenesis protein PilF</fullName>
    </submittedName>
</protein>
<keyword evidence="5" id="KW-1185">Reference proteome</keyword>
<dbReference type="KEGG" id="apac:S7S_03750"/>
<dbReference type="InterPro" id="IPR051012">
    <property type="entry name" value="CellSynth/LPSAsmb/PSIAsmb"/>
</dbReference>
<dbReference type="InterPro" id="IPR011990">
    <property type="entry name" value="TPR-like_helical_dom_sf"/>
</dbReference>
<dbReference type="PANTHER" id="PTHR45586:SF1">
    <property type="entry name" value="LIPOPOLYSACCHARIDE ASSEMBLY PROTEIN B"/>
    <property type="match status" value="1"/>
</dbReference>
<evidence type="ECO:0000313" key="5">
    <source>
        <dbReference type="Proteomes" id="UP000006764"/>
    </source>
</evidence>
<dbReference type="SUPFAM" id="SSF48452">
    <property type="entry name" value="TPR-like"/>
    <property type="match status" value="1"/>
</dbReference>
<keyword evidence="1" id="KW-0677">Repeat</keyword>
<dbReference type="Proteomes" id="UP000006764">
    <property type="component" value="Chromosome"/>
</dbReference>
<dbReference type="Pfam" id="PF13432">
    <property type="entry name" value="TPR_16"/>
    <property type="match status" value="2"/>
</dbReference>
<keyword evidence="2 3" id="KW-0802">TPR repeat</keyword>
<dbReference type="AlphaFoldDB" id="A0A0B4XLA7"/>
<feature type="repeat" description="TPR" evidence="3">
    <location>
        <begin position="143"/>
        <end position="176"/>
    </location>
</feature>
<evidence type="ECO:0000256" key="3">
    <source>
        <dbReference type="PROSITE-ProRule" id="PRU00339"/>
    </source>
</evidence>
<gene>
    <name evidence="4" type="ORF">S7S_03750</name>
</gene>
<dbReference type="Gene3D" id="1.25.40.10">
    <property type="entry name" value="Tetratricopeptide repeat domain"/>
    <property type="match status" value="1"/>
</dbReference>
<dbReference type="HOGENOM" id="CLU_003728_7_1_6"/>
<dbReference type="NCBIfam" id="TIGR02521">
    <property type="entry name" value="type_IV_pilW"/>
    <property type="match status" value="1"/>
</dbReference>
<proteinExistence type="predicted"/>
<dbReference type="STRING" id="391936.S7S_03750"/>
<dbReference type="PROSITE" id="PS50005">
    <property type="entry name" value="TPR"/>
    <property type="match status" value="1"/>
</dbReference>